<accession>A0A0A0YRY8</accession>
<dbReference type="EMBL" id="KP025626">
    <property type="protein sequence ID" value="AIX12999.1"/>
    <property type="molecule type" value="Genomic_DNA"/>
</dbReference>
<dbReference type="RefSeq" id="YP_009145634.1">
    <property type="nucleotide sequence ID" value="NC_027292.1"/>
</dbReference>
<dbReference type="OrthoDB" id="13458at10239"/>
<sequence length="145" mass="16789">MILVPTTPEFLEEAAKFISPCDLEEFNKMQAGRDLKATLLRSLGPTSMTILHKGNVLATGGSNECLWFVTTRWTEELTPRERVEMLRLLKKHLEVCRAVMPADQLSNFVYEHNHTHRRLLDALGARYGFYQEYSPAGFPFRQFWL</sequence>
<gene>
    <name evidence="1" type="ORF">NL61_37</name>
</gene>
<dbReference type="InterPro" id="IPR020335">
    <property type="entry name" value="Phage_T7_Gp13"/>
</dbReference>
<evidence type="ECO:0000313" key="2">
    <source>
        <dbReference type="Proteomes" id="UP000030326"/>
    </source>
</evidence>
<reference evidence="1 2" key="1">
    <citation type="submission" date="2014-10" db="EMBL/GenBank/DDBJ databases">
        <title>Complete genome sequence and comparative genome analysis of Pseudomonas phage Pf-10.</title>
        <authorList>
            <person name="Valentovich L.N."/>
            <person name="Pilipchuk T.A."/>
        </authorList>
    </citation>
    <scope>NUCLEOTIDE SEQUENCE [LARGE SCALE GENOMIC DNA]</scope>
</reference>
<name>A0A0A0YRY8_9CAUD</name>
<dbReference type="Proteomes" id="UP000030326">
    <property type="component" value="Segment"/>
</dbReference>
<organism evidence="1 2">
    <name type="scientific">Pseudomonas phage Pf-10</name>
    <dbReference type="NCBI Taxonomy" id="1562076"/>
    <lineage>
        <taxon>Viruses</taxon>
        <taxon>Duplodnaviria</taxon>
        <taxon>Heunggongvirae</taxon>
        <taxon>Uroviricota</taxon>
        <taxon>Caudoviricetes</taxon>
        <taxon>Autographivirales</taxon>
        <taxon>Autotranscriptaviridae</taxon>
        <taxon>Studiervirinae</taxon>
        <taxon>Pifdecavirus</taxon>
        <taxon>Pifdecavirus BIMBV46</taxon>
        <taxon>Pifdecavirus Pf10</taxon>
    </lineage>
</organism>
<dbReference type="Pfam" id="PF11090">
    <property type="entry name" value="Phage_T7_Gp13"/>
    <property type="match status" value="1"/>
</dbReference>
<proteinExistence type="predicted"/>
<dbReference type="GeneID" id="24576453"/>
<keyword evidence="2" id="KW-1185">Reference proteome</keyword>
<protein>
    <submittedName>
        <fullName evidence="1">Internal virion protein A</fullName>
    </submittedName>
</protein>
<evidence type="ECO:0000313" key="1">
    <source>
        <dbReference type="EMBL" id="AIX12999.1"/>
    </source>
</evidence>
<dbReference type="KEGG" id="vg:24576453"/>